<evidence type="ECO:0000313" key="10">
    <source>
        <dbReference type="EMBL" id="EFQ04046.1"/>
    </source>
</evidence>
<dbReference type="GO" id="GO:0016874">
    <property type="term" value="F:ligase activity"/>
    <property type="evidence" value="ECO:0007669"/>
    <property type="project" value="UniProtKB-KW"/>
</dbReference>
<evidence type="ECO:0000256" key="3">
    <source>
        <dbReference type="ARBA" id="ARBA00006263"/>
    </source>
</evidence>
<dbReference type="AlphaFoldDB" id="E2ZC59"/>
<dbReference type="OrthoDB" id="9811967at2"/>
<keyword evidence="8 9" id="KW-0472">Membrane</keyword>
<evidence type="ECO:0000256" key="5">
    <source>
        <dbReference type="ARBA" id="ARBA00022573"/>
    </source>
</evidence>
<keyword evidence="4 9" id="KW-1003">Cell membrane</keyword>
<comment type="function">
    <text evidence="9">Converts cobyric acid to cobinamide by the addition of aminopropanol on the F carboxylic group.</text>
</comment>
<comment type="subcellular location">
    <subcellularLocation>
        <location evidence="1 9">Cell membrane</location>
        <topology evidence="1 9">Multi-pass membrane protein</topology>
    </subcellularLocation>
</comment>
<dbReference type="GO" id="GO:0009236">
    <property type="term" value="P:cobalamin biosynthetic process"/>
    <property type="evidence" value="ECO:0007669"/>
    <property type="project" value="UniProtKB-UniRule"/>
</dbReference>
<dbReference type="UniPathway" id="UPA00148"/>
<evidence type="ECO:0000313" key="11">
    <source>
        <dbReference type="Proteomes" id="UP000003195"/>
    </source>
</evidence>
<comment type="pathway">
    <text evidence="2 9">Cofactor biosynthesis; adenosylcobalamin biosynthesis.</text>
</comment>
<feature type="transmembrane region" description="Helical" evidence="9">
    <location>
        <begin position="76"/>
        <end position="96"/>
    </location>
</feature>
<evidence type="ECO:0000256" key="8">
    <source>
        <dbReference type="ARBA" id="ARBA00023136"/>
    </source>
</evidence>
<evidence type="ECO:0000256" key="6">
    <source>
        <dbReference type="ARBA" id="ARBA00022692"/>
    </source>
</evidence>
<evidence type="ECO:0000256" key="9">
    <source>
        <dbReference type="HAMAP-Rule" id="MF_00024"/>
    </source>
</evidence>
<evidence type="ECO:0000256" key="7">
    <source>
        <dbReference type="ARBA" id="ARBA00022989"/>
    </source>
</evidence>
<gene>
    <name evidence="9 10" type="primary">cobD</name>
    <name evidence="10" type="ORF">HMPREF9429_01229</name>
</gene>
<accession>E2ZC59</accession>
<keyword evidence="5 9" id="KW-0169">Cobalamin biosynthesis</keyword>
<evidence type="ECO:0000256" key="1">
    <source>
        <dbReference type="ARBA" id="ARBA00004651"/>
    </source>
</evidence>
<comment type="similarity">
    <text evidence="3 9">Belongs to the CobD/CbiB family.</text>
</comment>
<dbReference type="Proteomes" id="UP000003195">
    <property type="component" value="Unassembled WGS sequence"/>
</dbReference>
<dbReference type="HOGENOM" id="CLU_054212_0_1_9"/>
<comment type="caution">
    <text evidence="10">The sequence shown here is derived from an EMBL/GenBank/DDBJ whole genome shotgun (WGS) entry which is preliminary data.</text>
</comment>
<evidence type="ECO:0000256" key="2">
    <source>
        <dbReference type="ARBA" id="ARBA00004953"/>
    </source>
</evidence>
<dbReference type="EMBL" id="AECS01000037">
    <property type="protein sequence ID" value="EFQ04046.1"/>
    <property type="molecule type" value="Genomic_DNA"/>
</dbReference>
<dbReference type="GO" id="GO:0015420">
    <property type="term" value="F:ABC-type vitamin B12 transporter activity"/>
    <property type="evidence" value="ECO:0007669"/>
    <property type="project" value="UniProtKB-UniRule"/>
</dbReference>
<proteinExistence type="inferred from homology"/>
<name>E2ZC59_9FIRM</name>
<evidence type="ECO:0000256" key="4">
    <source>
        <dbReference type="ARBA" id="ARBA00022475"/>
    </source>
</evidence>
<dbReference type="GO" id="GO:0048472">
    <property type="term" value="F:threonine-phosphate decarboxylase activity"/>
    <property type="evidence" value="ECO:0007669"/>
    <property type="project" value="InterPro"/>
</dbReference>
<keyword evidence="11" id="KW-1185">Reference proteome</keyword>
<dbReference type="Pfam" id="PF03186">
    <property type="entry name" value="CobD_Cbib"/>
    <property type="match status" value="1"/>
</dbReference>
<feature type="transmembrane region" description="Helical" evidence="9">
    <location>
        <begin position="295"/>
        <end position="313"/>
    </location>
</feature>
<dbReference type="HAMAP" id="MF_00024">
    <property type="entry name" value="CobD_CbiB"/>
    <property type="match status" value="1"/>
</dbReference>
<protein>
    <recommendedName>
        <fullName evidence="9">Cobalamin biosynthesis protein CobD</fullName>
    </recommendedName>
</protein>
<organism evidence="10 11">
    <name type="scientific">Megasphaera micronuciformis F0359</name>
    <dbReference type="NCBI Taxonomy" id="706434"/>
    <lineage>
        <taxon>Bacteria</taxon>
        <taxon>Bacillati</taxon>
        <taxon>Bacillota</taxon>
        <taxon>Negativicutes</taxon>
        <taxon>Veillonellales</taxon>
        <taxon>Veillonellaceae</taxon>
        <taxon>Megasphaera</taxon>
    </lineage>
</organism>
<dbReference type="NCBIfam" id="TIGR00380">
    <property type="entry name" value="cobal_cbiB"/>
    <property type="match status" value="1"/>
</dbReference>
<dbReference type="InterPro" id="IPR004485">
    <property type="entry name" value="Cobalamin_biosynth_CobD/CbiB"/>
</dbReference>
<reference evidence="10 11" key="1">
    <citation type="submission" date="2010-08" db="EMBL/GenBank/DDBJ databases">
        <authorList>
            <person name="Weinstock G."/>
            <person name="Sodergren E."/>
            <person name="Clifton S."/>
            <person name="Fulton L."/>
            <person name="Fulton B."/>
            <person name="Courtney L."/>
            <person name="Fronick C."/>
            <person name="Harrison M."/>
            <person name="Strong C."/>
            <person name="Farmer C."/>
            <person name="Delahaunty K."/>
            <person name="Markovic C."/>
            <person name="Hall O."/>
            <person name="Minx P."/>
            <person name="Tomlinson C."/>
            <person name="Mitreva M."/>
            <person name="Hou S."/>
            <person name="Chen J."/>
            <person name="Wollam A."/>
            <person name="Pepin K.H."/>
            <person name="Johnson M."/>
            <person name="Bhonagiri V."/>
            <person name="Zhang X."/>
            <person name="Suruliraj S."/>
            <person name="Warren W."/>
            <person name="Chinwalla A."/>
            <person name="Mardis E.R."/>
            <person name="Wilson R.K."/>
        </authorList>
    </citation>
    <scope>NUCLEOTIDE SEQUENCE [LARGE SCALE GENOMIC DNA]</scope>
    <source>
        <strain evidence="10 11">F0359</strain>
    </source>
</reference>
<dbReference type="STRING" id="706434.HMPREF9429_01229"/>
<dbReference type="RefSeq" id="WP_006942371.1">
    <property type="nucleotide sequence ID" value="NZ_GL538208.1"/>
</dbReference>
<keyword evidence="10" id="KW-0436">Ligase</keyword>
<dbReference type="PANTHER" id="PTHR34308:SF1">
    <property type="entry name" value="COBALAMIN BIOSYNTHESIS PROTEIN CBIB"/>
    <property type="match status" value="1"/>
</dbReference>
<dbReference type="eggNOG" id="COG1270">
    <property type="taxonomic scope" value="Bacteria"/>
</dbReference>
<keyword evidence="7 9" id="KW-1133">Transmembrane helix</keyword>
<comment type="caution">
    <text evidence="9">Lacks conserved residue(s) required for the propagation of feature annotation.</text>
</comment>
<dbReference type="PANTHER" id="PTHR34308">
    <property type="entry name" value="COBALAMIN BIOSYNTHESIS PROTEIN CBIB"/>
    <property type="match status" value="1"/>
</dbReference>
<dbReference type="GO" id="GO:0005886">
    <property type="term" value="C:plasma membrane"/>
    <property type="evidence" value="ECO:0007669"/>
    <property type="project" value="UniProtKB-SubCell"/>
</dbReference>
<feature type="transmembrane region" description="Helical" evidence="9">
    <location>
        <begin position="49"/>
        <end position="70"/>
    </location>
</feature>
<keyword evidence="6 9" id="KW-0812">Transmembrane</keyword>
<sequence length="314" mass="34661">MITLITAFIVDSLIGDPQTRFHPIALLGRCIAVLDKLFYNRKYSQRMQVVGGGMVCLFILSFTYAVMFAVVSIFDLLAVSIFADVFKGIVLAFLICPKSLAQAATAIRKDLQQRHLEVARHKVGYIVGRDTQNLSAAEVCRAVIETVAENTSDGIIAPLFYYFIGGLPGAAVYKAVNTLDSMMGYKNDRYLYYGRVAARIDDIFNYIPARLTGISFVAAAALGESDSKKAFQIMLRDARKHPSPNGGYAEAPVAGALHIRLGGYNSYFGTTSFRAYMGDDDEPLEAEKIRQAVHLMYTATACAVIFMSCVYWWV</sequence>